<dbReference type="Proteomes" id="UP001049176">
    <property type="component" value="Chromosome 1"/>
</dbReference>
<protein>
    <recommendedName>
        <fullName evidence="1">Nucleolar 27S pre-rRNA processing Urb2/Npa2 C-terminal domain-containing protein</fullName>
    </recommendedName>
</protein>
<evidence type="ECO:0000313" key="2">
    <source>
        <dbReference type="EMBL" id="KAG7099459.1"/>
    </source>
</evidence>
<accession>A0A9P7V335</accession>
<proteinExistence type="predicted"/>
<evidence type="ECO:0000259" key="1">
    <source>
        <dbReference type="Pfam" id="PF10441"/>
    </source>
</evidence>
<name>A0A9P7V335_9AGAR</name>
<feature type="domain" description="Nucleolar 27S pre-rRNA processing Urb2/Npa2 C-terminal" evidence="1">
    <location>
        <begin position="1136"/>
        <end position="1365"/>
    </location>
</feature>
<dbReference type="InterPro" id="IPR018849">
    <property type="entry name" value="Urb2/Npa2_C"/>
</dbReference>
<dbReference type="Pfam" id="PF10441">
    <property type="entry name" value="Urb2"/>
    <property type="match status" value="1"/>
</dbReference>
<gene>
    <name evidence="2" type="ORF">E1B28_001310</name>
</gene>
<sequence length="1366" mass="154826">MQSSQYFIRALKTNPDDPLKIQLARQAWDDRSFYAPRKGEAIADWILTQFSKRSAETLFDSQYWTLLHDVISSSDSGHWLPSLLNRVAFAPIVISYLKDLQEISTTSMFRRCIEIIWPLSAQKITIEYLLECFSSLLQFLRGGGLEDDILTIGQYIMTSYRRALLATALKKKICTHFIQNHLSNWTVVISQVPTDLHRAIQLGGLESLFNLDVLRDNKLEHFFLDSLARLDPETVVPTLPVFFAFYIQTTRRFRGVLFSQTANRDSNKEFRAAGFRFLGSCQTILRQSSSRHLVWTCTASLLDVVVQENLWVGSKDDSNPILREIVNFALAELVLSEQDSQLVDPIIKSLSAVTRIDYIFIGPVLSDILSRLLLLQIPSPSTPSLLEMILEYHIKTRTMDSYITNLFRAVHSIQHSTDPSRCRDLHDISLSSCVLHPSHLTSLSRKVHDHSTPSQTVEIARFIIGSISELWDSYNLLDKDKHNRECHENNRQLHGDDSANLPLRRFLASIISISGRIAVAIISSLSLDSLPKSSRAEFISLLENFSKVLSNALLKLMTSALSTTPGDLEGDNVWSDEIVIVAALQMHHASALQNGLVHHDHFRPEIVSILNSKAYHLPELRLELVRQFLLNCLTSKSSELDGVLASVLDFPRDSLMALDDLRLLHMLTQRWLPILDARASEEHLEIFAHLFLMPRFTVGSEESTAMRMLISQCFSSAEFWELSNLRGILLGTIDRNTSPLDNDRDVLQEDIQRQLISVFDATLVFPVDYIPRSLKLALIYRAHRLDKLLCLRKGSLEPAAIQSVYTLRMLVNRLMTNLGPYEYPDAIQMLESLQENPTVSNSQELLFATLNLGETCLRAILKNSRQDPAKLDSVIHSCSLNLLDPVHIIRLKCFERFIVILQKEYNVNDFPQSVTFALQGLFDHLARTLEPRLQVFSVNVAIDSLSTQLLSLQVWHHFLILGRWLDVEDSTIPMMSPQLWKIISNLPPSLGSVNLWKDLCETVFALVTEETRWCTNNRHAHLELTLAMYVELSRWIERSFTVGDRSNIIRVLEDDLSSLIHDLPGEIFEHSLNLLVAALTKGPENDLRFILNVAIVLLQDPPRSTLLPTQLFTTACINAFNDRGSFHQGTTIVRLNVLRFLSQRCRDRPAALRLADLGGIWSLLTRILSRSDKHDPGTSIEIFTAICSICNALIRLRRDLVVFSLPHLTAVLQLLVMTMRTPRPNLGGKQTEVVSNTLPMWMNVRQPPGPEEAKSLARLLVSLSTKTAVKYYGSSTEYQKAESLAQPFSKHAAYVLKAYIQASNDPLCVIPSVIRRALTPGLYSLCNMMNEFNRDALMASITDVGEKAILKALWKEYEKQRYVGKG</sequence>
<organism evidence="2 3">
    <name type="scientific">Marasmius oreades</name>
    <name type="common">fairy-ring Marasmius</name>
    <dbReference type="NCBI Taxonomy" id="181124"/>
    <lineage>
        <taxon>Eukaryota</taxon>
        <taxon>Fungi</taxon>
        <taxon>Dikarya</taxon>
        <taxon>Basidiomycota</taxon>
        <taxon>Agaricomycotina</taxon>
        <taxon>Agaricomycetes</taxon>
        <taxon>Agaricomycetidae</taxon>
        <taxon>Agaricales</taxon>
        <taxon>Marasmiineae</taxon>
        <taxon>Marasmiaceae</taxon>
        <taxon>Marasmius</taxon>
    </lineage>
</organism>
<keyword evidence="3" id="KW-1185">Reference proteome</keyword>
<reference evidence="2" key="1">
    <citation type="journal article" date="2021" name="Genome Biol. Evol.">
        <title>The assembled and annotated genome of the fairy-ring fungus Marasmius oreades.</title>
        <authorList>
            <person name="Hiltunen M."/>
            <person name="Ament-Velasquez S.L."/>
            <person name="Johannesson H."/>
        </authorList>
    </citation>
    <scope>NUCLEOTIDE SEQUENCE</scope>
    <source>
        <strain evidence="2">03SP1</strain>
    </source>
</reference>
<dbReference type="RefSeq" id="XP_043015929.1">
    <property type="nucleotide sequence ID" value="XM_043147224.1"/>
</dbReference>
<dbReference type="GeneID" id="66070386"/>
<dbReference type="EMBL" id="CM032181">
    <property type="protein sequence ID" value="KAG7099459.1"/>
    <property type="molecule type" value="Genomic_DNA"/>
</dbReference>
<dbReference type="KEGG" id="more:E1B28_001310"/>
<dbReference type="OrthoDB" id="160374at2759"/>
<comment type="caution">
    <text evidence="2">The sequence shown here is derived from an EMBL/GenBank/DDBJ whole genome shotgun (WGS) entry which is preliminary data.</text>
</comment>
<evidence type="ECO:0000313" key="3">
    <source>
        <dbReference type="Proteomes" id="UP001049176"/>
    </source>
</evidence>